<name>A0A3S0ZU05_ELYCH</name>
<dbReference type="Proteomes" id="UP000271974">
    <property type="component" value="Unassembled WGS sequence"/>
</dbReference>
<feature type="non-terminal residue" evidence="2">
    <location>
        <position position="117"/>
    </location>
</feature>
<organism evidence="2 3">
    <name type="scientific">Elysia chlorotica</name>
    <name type="common">Eastern emerald elysia</name>
    <name type="synonym">Sea slug</name>
    <dbReference type="NCBI Taxonomy" id="188477"/>
    <lineage>
        <taxon>Eukaryota</taxon>
        <taxon>Metazoa</taxon>
        <taxon>Spiralia</taxon>
        <taxon>Lophotrochozoa</taxon>
        <taxon>Mollusca</taxon>
        <taxon>Gastropoda</taxon>
        <taxon>Heterobranchia</taxon>
        <taxon>Euthyneura</taxon>
        <taxon>Panpulmonata</taxon>
        <taxon>Sacoglossa</taxon>
        <taxon>Placobranchoidea</taxon>
        <taxon>Plakobranchidae</taxon>
        <taxon>Elysia</taxon>
    </lineage>
</organism>
<comment type="caution">
    <text evidence="2">The sequence shown here is derived from an EMBL/GenBank/DDBJ whole genome shotgun (WGS) entry which is preliminary data.</text>
</comment>
<evidence type="ECO:0000313" key="2">
    <source>
        <dbReference type="EMBL" id="RUS85819.1"/>
    </source>
</evidence>
<protein>
    <submittedName>
        <fullName evidence="2">Uncharacterized protein</fullName>
    </submittedName>
</protein>
<reference evidence="2 3" key="1">
    <citation type="submission" date="2019-01" db="EMBL/GenBank/DDBJ databases">
        <title>A draft genome assembly of the solar-powered sea slug Elysia chlorotica.</title>
        <authorList>
            <person name="Cai H."/>
            <person name="Li Q."/>
            <person name="Fang X."/>
            <person name="Li J."/>
            <person name="Curtis N.E."/>
            <person name="Altenburger A."/>
            <person name="Shibata T."/>
            <person name="Feng M."/>
            <person name="Maeda T."/>
            <person name="Schwartz J.A."/>
            <person name="Shigenobu S."/>
            <person name="Lundholm N."/>
            <person name="Nishiyama T."/>
            <person name="Yang H."/>
            <person name="Hasebe M."/>
            <person name="Li S."/>
            <person name="Pierce S.K."/>
            <person name="Wang J."/>
        </authorList>
    </citation>
    <scope>NUCLEOTIDE SEQUENCE [LARGE SCALE GENOMIC DNA]</scope>
    <source>
        <strain evidence="2">EC2010</strain>
        <tissue evidence="2">Whole organism of an adult</tissue>
    </source>
</reference>
<feature type="compositionally biased region" description="Basic and acidic residues" evidence="1">
    <location>
        <begin position="1"/>
        <end position="24"/>
    </location>
</feature>
<evidence type="ECO:0000313" key="3">
    <source>
        <dbReference type="Proteomes" id="UP000271974"/>
    </source>
</evidence>
<feature type="compositionally biased region" description="Acidic residues" evidence="1">
    <location>
        <begin position="25"/>
        <end position="37"/>
    </location>
</feature>
<dbReference type="EMBL" id="RQTK01000159">
    <property type="protein sequence ID" value="RUS85819.1"/>
    <property type="molecule type" value="Genomic_DNA"/>
</dbReference>
<feature type="region of interest" description="Disordered" evidence="1">
    <location>
        <begin position="1"/>
        <end position="37"/>
    </location>
</feature>
<accession>A0A3S0ZU05</accession>
<proteinExistence type="predicted"/>
<keyword evidence="3" id="KW-1185">Reference proteome</keyword>
<sequence length="117" mass="13074">MHPRGETIDRNVAKTIAEKSKQETIEDEATTEEDDNIEIGEDGKLRLKKGKKIDLSKLSDDMLKKLGIDPNMSAKEKAKLLKKLFGSDIMITEGSYVIGTKGLDEYDLDEVTDEMLA</sequence>
<gene>
    <name evidence="2" type="ORF">EGW08_006448</name>
</gene>
<dbReference type="OrthoDB" id="2121618at2759"/>
<dbReference type="AlphaFoldDB" id="A0A3S0ZU05"/>
<evidence type="ECO:0000256" key="1">
    <source>
        <dbReference type="SAM" id="MobiDB-lite"/>
    </source>
</evidence>